<dbReference type="InterPro" id="IPR006566">
    <property type="entry name" value="FBD"/>
</dbReference>
<dbReference type="RefSeq" id="XP_056697593.1">
    <property type="nucleotide sequence ID" value="XM_056841615.1"/>
</dbReference>
<evidence type="ECO:0000313" key="2">
    <source>
        <dbReference type="Proteomes" id="UP000813463"/>
    </source>
</evidence>
<dbReference type="Pfam" id="PF24758">
    <property type="entry name" value="LRR_At5g56370"/>
    <property type="match status" value="1"/>
</dbReference>
<dbReference type="RefSeq" id="XP_056697599.1">
    <property type="nucleotide sequence ID" value="XM_056841621.1"/>
</dbReference>
<dbReference type="Pfam" id="PF08387">
    <property type="entry name" value="FBD"/>
    <property type="match status" value="1"/>
</dbReference>
<proteinExistence type="predicted"/>
<reference evidence="3 4" key="2">
    <citation type="submission" date="2025-05" db="UniProtKB">
        <authorList>
            <consortium name="RefSeq"/>
        </authorList>
    </citation>
    <scope>IDENTIFICATION</scope>
    <source>
        <tissue evidence="3 4">Leaf</tissue>
    </source>
</reference>
<dbReference type="GeneID" id="110783933"/>
<name>A0ABM3RPR1_SPIOL</name>
<organism evidence="2 4">
    <name type="scientific">Spinacia oleracea</name>
    <name type="common">Spinach</name>
    <dbReference type="NCBI Taxonomy" id="3562"/>
    <lineage>
        <taxon>Eukaryota</taxon>
        <taxon>Viridiplantae</taxon>
        <taxon>Streptophyta</taxon>
        <taxon>Embryophyta</taxon>
        <taxon>Tracheophyta</taxon>
        <taxon>Spermatophyta</taxon>
        <taxon>Magnoliopsida</taxon>
        <taxon>eudicotyledons</taxon>
        <taxon>Gunneridae</taxon>
        <taxon>Pentapetalae</taxon>
        <taxon>Caryophyllales</taxon>
        <taxon>Chenopodiaceae</taxon>
        <taxon>Chenopodioideae</taxon>
        <taxon>Anserineae</taxon>
        <taxon>Spinacia</taxon>
    </lineage>
</organism>
<accession>A0ABM3RPR1</accession>
<dbReference type="Proteomes" id="UP000813463">
    <property type="component" value="Chromosome 1"/>
</dbReference>
<sequence>MKRVEHLDSCFRLVCRRNVEEIKVLFHDIHVPACVFKCQSLVVLELDRMLSCSLLRDRTIHLPNLKKLRLRLDSFCLRMMGNLLSSCPLLEDLRLVFDLLKDKHDVKISAPNLKLLDLEMVSAEQHNKIIIDTPILENLKIRDSSSFYYFVNNPTQLVTAYIDFIYGRACDWLGADDYFRVLAQFVQPLSSVSNLDLKCSIEIFPYPDPMKDGAMTFFHGLACFRTLLNSNFAWDKLLMSLQCVPNLTDLEVTMEHNYSRNYFGNWCAPDSATDCFLSKLKKITVRQLEGCDNDLKLLEYILKNTIVLEELHVYVRIGSEHKEDVRKECKFCEALFKLPRSSLTAEVVLFGGYIKSSTNALKNGLLKKDQTQF</sequence>
<dbReference type="SUPFAM" id="SSF52047">
    <property type="entry name" value="RNI-like"/>
    <property type="match status" value="1"/>
</dbReference>
<evidence type="ECO:0000259" key="1">
    <source>
        <dbReference type="SMART" id="SM00579"/>
    </source>
</evidence>
<evidence type="ECO:0000313" key="3">
    <source>
        <dbReference type="RefSeq" id="XP_056697593.1"/>
    </source>
</evidence>
<dbReference type="Gene3D" id="3.80.10.10">
    <property type="entry name" value="Ribonuclease Inhibitor"/>
    <property type="match status" value="1"/>
</dbReference>
<dbReference type="PANTHER" id="PTHR31900:SF31">
    <property type="entry name" value="F-BOX_LRR-REPEAT PROTEIN 13-LIKE"/>
    <property type="match status" value="1"/>
</dbReference>
<evidence type="ECO:0000313" key="4">
    <source>
        <dbReference type="RefSeq" id="XP_056697599.1"/>
    </source>
</evidence>
<protein>
    <submittedName>
        <fullName evidence="3 4">FBD-associated F-box protein At4g13985</fullName>
    </submittedName>
</protein>
<dbReference type="InterPro" id="IPR050232">
    <property type="entry name" value="FBL13/AtMIF1-like"/>
</dbReference>
<keyword evidence="2" id="KW-1185">Reference proteome</keyword>
<dbReference type="SMART" id="SM00579">
    <property type="entry name" value="FBD"/>
    <property type="match status" value="1"/>
</dbReference>
<dbReference type="PANTHER" id="PTHR31900">
    <property type="entry name" value="F-BOX/RNI SUPERFAMILY PROTEIN-RELATED"/>
    <property type="match status" value="1"/>
</dbReference>
<dbReference type="InterPro" id="IPR055411">
    <property type="entry name" value="LRR_FXL15/At3g58940/PEG3-like"/>
</dbReference>
<reference evidence="2" key="1">
    <citation type="journal article" date="2021" name="Nat. Commun.">
        <title>Genomic analyses provide insights into spinach domestication and the genetic basis of agronomic traits.</title>
        <authorList>
            <person name="Cai X."/>
            <person name="Sun X."/>
            <person name="Xu C."/>
            <person name="Sun H."/>
            <person name="Wang X."/>
            <person name="Ge C."/>
            <person name="Zhang Z."/>
            <person name="Wang Q."/>
            <person name="Fei Z."/>
            <person name="Jiao C."/>
            <person name="Wang Q."/>
        </authorList>
    </citation>
    <scope>NUCLEOTIDE SEQUENCE [LARGE SCALE GENOMIC DNA]</scope>
    <source>
        <strain evidence="2">cv. Varoflay</strain>
    </source>
</reference>
<dbReference type="InterPro" id="IPR032675">
    <property type="entry name" value="LRR_dom_sf"/>
</dbReference>
<feature type="domain" description="FBD" evidence="1">
    <location>
        <begin position="274"/>
        <end position="350"/>
    </location>
</feature>
<gene>
    <name evidence="3 4" type="primary">LOC110783933</name>
</gene>